<protein>
    <submittedName>
        <fullName evidence="1">Uncharacterized protein</fullName>
    </submittedName>
</protein>
<dbReference type="AlphaFoldDB" id="A0A7R9L5W5"/>
<dbReference type="EMBL" id="CAJPIZ010017088">
    <property type="protein sequence ID" value="CAG2115961.1"/>
    <property type="molecule type" value="Genomic_DNA"/>
</dbReference>
<accession>A0A7R9L5W5</accession>
<dbReference type="PANTHER" id="PTHR10704">
    <property type="entry name" value="CARBOHYDRATE SULFOTRANSFERASE"/>
    <property type="match status" value="1"/>
</dbReference>
<dbReference type="InterPro" id="IPR051135">
    <property type="entry name" value="Gal/GlcNAc/GalNAc_ST"/>
</dbReference>
<name>A0A7R9L5W5_9ACAR</name>
<dbReference type="InterPro" id="IPR027417">
    <property type="entry name" value="P-loop_NTPase"/>
</dbReference>
<evidence type="ECO:0000313" key="1">
    <source>
        <dbReference type="EMBL" id="CAD7635531.1"/>
    </source>
</evidence>
<organism evidence="1">
    <name type="scientific">Medioppia subpectinata</name>
    <dbReference type="NCBI Taxonomy" id="1979941"/>
    <lineage>
        <taxon>Eukaryota</taxon>
        <taxon>Metazoa</taxon>
        <taxon>Ecdysozoa</taxon>
        <taxon>Arthropoda</taxon>
        <taxon>Chelicerata</taxon>
        <taxon>Arachnida</taxon>
        <taxon>Acari</taxon>
        <taxon>Acariformes</taxon>
        <taxon>Sarcoptiformes</taxon>
        <taxon>Oribatida</taxon>
        <taxon>Brachypylina</taxon>
        <taxon>Oppioidea</taxon>
        <taxon>Oppiidae</taxon>
        <taxon>Medioppia</taxon>
    </lineage>
</organism>
<dbReference type="GO" id="GO:0006790">
    <property type="term" value="P:sulfur compound metabolic process"/>
    <property type="evidence" value="ECO:0007669"/>
    <property type="project" value="TreeGrafter"/>
</dbReference>
<dbReference type="GO" id="GO:0006044">
    <property type="term" value="P:N-acetylglucosamine metabolic process"/>
    <property type="evidence" value="ECO:0007669"/>
    <property type="project" value="TreeGrafter"/>
</dbReference>
<dbReference type="GO" id="GO:0001517">
    <property type="term" value="F:N-acetylglucosamine 6-O-sulfotransferase activity"/>
    <property type="evidence" value="ECO:0007669"/>
    <property type="project" value="TreeGrafter"/>
</dbReference>
<evidence type="ECO:0000313" key="2">
    <source>
        <dbReference type="Proteomes" id="UP000759131"/>
    </source>
</evidence>
<dbReference type="EMBL" id="OC871663">
    <property type="protein sequence ID" value="CAD7635531.1"/>
    <property type="molecule type" value="Genomic_DNA"/>
</dbReference>
<sequence>MALKPVETAKRLYERLGLEYTPTVQTWVEEHTRADDILSNPHSTIRNSASAPLSWLPRMSVNDVLEVQEYCYDVMHNLGYKLINDLVYDDNDTQMLDNYTLDQILDTKYPLLDLMS</sequence>
<proteinExistence type="predicted"/>
<dbReference type="SUPFAM" id="SSF52540">
    <property type="entry name" value="P-loop containing nucleoside triphosphate hydrolases"/>
    <property type="match status" value="1"/>
</dbReference>
<dbReference type="OrthoDB" id="6138663at2759"/>
<keyword evidence="2" id="KW-1185">Reference proteome</keyword>
<dbReference type="Gene3D" id="3.40.50.300">
    <property type="entry name" value="P-loop containing nucleotide triphosphate hydrolases"/>
    <property type="match status" value="1"/>
</dbReference>
<dbReference type="PANTHER" id="PTHR10704:SF44">
    <property type="entry name" value="LD35051P-RELATED"/>
    <property type="match status" value="1"/>
</dbReference>
<reference evidence="1" key="1">
    <citation type="submission" date="2020-11" db="EMBL/GenBank/DDBJ databases">
        <authorList>
            <person name="Tran Van P."/>
        </authorList>
    </citation>
    <scope>NUCLEOTIDE SEQUENCE</scope>
</reference>
<dbReference type="Proteomes" id="UP000759131">
    <property type="component" value="Unassembled WGS sequence"/>
</dbReference>
<gene>
    <name evidence="1" type="ORF">OSB1V03_LOCUS15922</name>
</gene>